<reference evidence="2" key="1">
    <citation type="journal article" date="2014" name="Front. Microbiol.">
        <title>High frequency of phylogenetically diverse reductive dehalogenase-homologous genes in deep subseafloor sedimentary metagenomes.</title>
        <authorList>
            <person name="Kawai M."/>
            <person name="Futagami T."/>
            <person name="Toyoda A."/>
            <person name="Takaki Y."/>
            <person name="Nishi S."/>
            <person name="Hori S."/>
            <person name="Arai W."/>
            <person name="Tsubouchi T."/>
            <person name="Morono Y."/>
            <person name="Uchiyama I."/>
            <person name="Ito T."/>
            <person name="Fujiyama A."/>
            <person name="Inagaki F."/>
            <person name="Takami H."/>
        </authorList>
    </citation>
    <scope>NUCLEOTIDE SEQUENCE</scope>
    <source>
        <strain evidence="2">Expedition CK06-06</strain>
    </source>
</reference>
<organism evidence="2">
    <name type="scientific">marine sediment metagenome</name>
    <dbReference type="NCBI Taxonomy" id="412755"/>
    <lineage>
        <taxon>unclassified sequences</taxon>
        <taxon>metagenomes</taxon>
        <taxon>ecological metagenomes</taxon>
    </lineage>
</organism>
<name>X1S8B9_9ZZZZ</name>
<feature type="compositionally biased region" description="Basic and acidic residues" evidence="1">
    <location>
        <begin position="10"/>
        <end position="23"/>
    </location>
</feature>
<feature type="region of interest" description="Disordered" evidence="1">
    <location>
        <begin position="1"/>
        <end position="23"/>
    </location>
</feature>
<dbReference type="EMBL" id="BARW01000401">
    <property type="protein sequence ID" value="GAI63994.1"/>
    <property type="molecule type" value="Genomic_DNA"/>
</dbReference>
<evidence type="ECO:0000313" key="2">
    <source>
        <dbReference type="EMBL" id="GAI63994.1"/>
    </source>
</evidence>
<protein>
    <submittedName>
        <fullName evidence="2">Uncharacterized protein</fullName>
    </submittedName>
</protein>
<gene>
    <name evidence="2" type="ORF">S12H4_01856</name>
</gene>
<proteinExistence type="predicted"/>
<evidence type="ECO:0000256" key="1">
    <source>
        <dbReference type="SAM" id="MobiDB-lite"/>
    </source>
</evidence>
<accession>X1S8B9</accession>
<dbReference type="AlphaFoldDB" id="X1S8B9"/>
<comment type="caution">
    <text evidence="2">The sequence shown here is derived from an EMBL/GenBank/DDBJ whole genome shotgun (WGS) entry which is preliminary data.</text>
</comment>
<sequence length="72" mass="8591">MKTNNVMLPELRHRDRDELESPEQHKKLKSIFKHFLDAEEKDKKINLIAEAMDTDYNTVLIAIIEGLNRKWK</sequence>